<dbReference type="CDD" id="cd05930">
    <property type="entry name" value="A_NRPS"/>
    <property type="match status" value="1"/>
</dbReference>
<dbReference type="Gene3D" id="3.30.559.10">
    <property type="entry name" value="Chloramphenicol acetyltransferase-like domain"/>
    <property type="match status" value="4"/>
</dbReference>
<accession>A0A853IE31</accession>
<comment type="cofactor">
    <cofactor evidence="1">
        <name>pantetheine 4'-phosphate</name>
        <dbReference type="ChEBI" id="CHEBI:47942"/>
    </cofactor>
</comment>
<dbReference type="FunFam" id="2.30.38.10:FF:000001">
    <property type="entry name" value="Non-ribosomal peptide synthetase PvdI"/>
    <property type="match status" value="1"/>
</dbReference>
<dbReference type="InterPro" id="IPR010060">
    <property type="entry name" value="NRPS_synth"/>
</dbReference>
<reference evidence="7 8" key="1">
    <citation type="submission" date="2020-07" db="EMBL/GenBank/DDBJ databases">
        <title>Endozoicomonas sp. nov., isolated from sediment.</title>
        <authorList>
            <person name="Gu T."/>
        </authorList>
    </citation>
    <scope>NUCLEOTIDE SEQUENCE [LARGE SCALE GENOMIC DNA]</scope>
    <source>
        <strain evidence="7 8">SM1973</strain>
    </source>
</reference>
<dbReference type="CDD" id="cd19531">
    <property type="entry name" value="LCL_NRPS-like"/>
    <property type="match status" value="2"/>
</dbReference>
<dbReference type="SMART" id="SM00823">
    <property type="entry name" value="PKS_PP"/>
    <property type="match status" value="1"/>
</dbReference>
<dbReference type="SUPFAM" id="SSF52777">
    <property type="entry name" value="CoA-dependent acyltransferases"/>
    <property type="match status" value="8"/>
</dbReference>
<feature type="domain" description="Carrier" evidence="6">
    <location>
        <begin position="1024"/>
        <end position="1100"/>
    </location>
</feature>
<keyword evidence="3" id="KW-0596">Phosphopantetheine</keyword>
<evidence type="ECO:0000256" key="5">
    <source>
        <dbReference type="ARBA" id="ARBA00022737"/>
    </source>
</evidence>
<proteinExistence type="inferred from homology"/>
<dbReference type="RefSeq" id="WP_180570799.1">
    <property type="nucleotide sequence ID" value="NZ_JACCKB010000051.1"/>
</dbReference>
<comment type="similarity">
    <text evidence="2">Belongs to the ATP-dependent AMP-binding enzyme family.</text>
</comment>
<dbReference type="InterPro" id="IPR036736">
    <property type="entry name" value="ACP-like_sf"/>
</dbReference>
<dbReference type="FunFam" id="1.10.1200.10:FF:000005">
    <property type="entry name" value="Nonribosomal peptide synthetase 1"/>
    <property type="match status" value="2"/>
</dbReference>
<name>A0A853IE31_9GAMM</name>
<dbReference type="InterPro" id="IPR009081">
    <property type="entry name" value="PP-bd_ACP"/>
</dbReference>
<evidence type="ECO:0000256" key="2">
    <source>
        <dbReference type="ARBA" id="ARBA00006432"/>
    </source>
</evidence>
<dbReference type="CDD" id="cd12117">
    <property type="entry name" value="A_NRPS_Srf_like"/>
    <property type="match status" value="1"/>
</dbReference>
<dbReference type="SUPFAM" id="SSF56801">
    <property type="entry name" value="Acetyl-CoA synthetase-like"/>
    <property type="match status" value="2"/>
</dbReference>
<dbReference type="PROSITE" id="PS50075">
    <property type="entry name" value="CARRIER"/>
    <property type="match status" value="3"/>
</dbReference>
<dbReference type="InterPro" id="IPR023213">
    <property type="entry name" value="CAT-like_dom_sf"/>
</dbReference>
<keyword evidence="4" id="KW-0597">Phosphoprotein</keyword>
<dbReference type="FunFam" id="3.40.50.980:FF:000001">
    <property type="entry name" value="Non-ribosomal peptide synthetase"/>
    <property type="match status" value="2"/>
</dbReference>
<dbReference type="FunFam" id="3.40.50.12780:FF:000012">
    <property type="entry name" value="Non-ribosomal peptide synthetase"/>
    <property type="match status" value="2"/>
</dbReference>
<dbReference type="InterPro" id="IPR020806">
    <property type="entry name" value="PKS_PP-bd"/>
</dbReference>
<dbReference type="Gene3D" id="3.30.300.30">
    <property type="match status" value="2"/>
</dbReference>
<evidence type="ECO:0000259" key="6">
    <source>
        <dbReference type="PROSITE" id="PS50075"/>
    </source>
</evidence>
<dbReference type="CDD" id="cd19543">
    <property type="entry name" value="DCL_NRPS"/>
    <property type="match status" value="1"/>
</dbReference>
<dbReference type="CDD" id="cd19534">
    <property type="entry name" value="E_NRPS"/>
    <property type="match status" value="1"/>
</dbReference>
<organism evidence="7 8">
    <name type="scientific">Spartinivicinus marinus</name>
    <dbReference type="NCBI Taxonomy" id="2994442"/>
    <lineage>
        <taxon>Bacteria</taxon>
        <taxon>Pseudomonadati</taxon>
        <taxon>Pseudomonadota</taxon>
        <taxon>Gammaproteobacteria</taxon>
        <taxon>Oceanospirillales</taxon>
        <taxon>Zooshikellaceae</taxon>
        <taxon>Spartinivicinus</taxon>
    </lineage>
</organism>
<evidence type="ECO:0000313" key="8">
    <source>
        <dbReference type="Proteomes" id="UP000569732"/>
    </source>
</evidence>
<dbReference type="InterPro" id="IPR001242">
    <property type="entry name" value="Condensation_dom"/>
</dbReference>
<dbReference type="Gene3D" id="3.40.50.980">
    <property type="match status" value="4"/>
</dbReference>
<dbReference type="PROSITE" id="PS00455">
    <property type="entry name" value="AMP_BINDING"/>
    <property type="match status" value="2"/>
</dbReference>
<dbReference type="Pfam" id="PF00668">
    <property type="entry name" value="Condensation"/>
    <property type="match status" value="4"/>
</dbReference>
<dbReference type="Pfam" id="PF00501">
    <property type="entry name" value="AMP-binding"/>
    <property type="match status" value="2"/>
</dbReference>
<dbReference type="GO" id="GO:0005829">
    <property type="term" value="C:cytosol"/>
    <property type="evidence" value="ECO:0007669"/>
    <property type="project" value="TreeGrafter"/>
</dbReference>
<dbReference type="GO" id="GO:0003824">
    <property type="term" value="F:catalytic activity"/>
    <property type="evidence" value="ECO:0007669"/>
    <property type="project" value="InterPro"/>
</dbReference>
<evidence type="ECO:0000313" key="7">
    <source>
        <dbReference type="EMBL" id="NYZ68798.1"/>
    </source>
</evidence>
<gene>
    <name evidence="7" type="ORF">H0A36_22530</name>
</gene>
<dbReference type="Pfam" id="PF13193">
    <property type="entry name" value="AMP-binding_C"/>
    <property type="match status" value="2"/>
</dbReference>
<dbReference type="EMBL" id="JACCKB010000051">
    <property type="protein sequence ID" value="NYZ68798.1"/>
    <property type="molecule type" value="Genomic_DNA"/>
</dbReference>
<dbReference type="Gene3D" id="1.10.1200.10">
    <property type="entry name" value="ACP-like"/>
    <property type="match status" value="3"/>
</dbReference>
<dbReference type="GO" id="GO:0044550">
    <property type="term" value="P:secondary metabolite biosynthetic process"/>
    <property type="evidence" value="ECO:0007669"/>
    <property type="project" value="UniProtKB-ARBA"/>
</dbReference>
<dbReference type="FunFam" id="3.30.559.10:FF:000012">
    <property type="entry name" value="Non-ribosomal peptide synthetase"/>
    <property type="match status" value="2"/>
</dbReference>
<dbReference type="PANTHER" id="PTHR45527">
    <property type="entry name" value="NONRIBOSOMAL PEPTIDE SYNTHETASE"/>
    <property type="match status" value="1"/>
</dbReference>
<protein>
    <submittedName>
        <fullName evidence="7">Amino acid adenylation domain-containing protein</fullName>
    </submittedName>
</protein>
<dbReference type="Gene3D" id="2.30.38.10">
    <property type="entry name" value="Luciferase, Domain 3"/>
    <property type="match status" value="2"/>
</dbReference>
<dbReference type="NCBIfam" id="TIGR01720">
    <property type="entry name" value="NRPS-para261"/>
    <property type="match status" value="1"/>
</dbReference>
<dbReference type="Gene3D" id="3.30.559.30">
    <property type="entry name" value="Nonribosomal peptide synthetase, condensation domain"/>
    <property type="match status" value="4"/>
</dbReference>
<feature type="domain" description="Carrier" evidence="6">
    <location>
        <begin position="2081"/>
        <end position="2155"/>
    </location>
</feature>
<dbReference type="Pfam" id="PF00550">
    <property type="entry name" value="PP-binding"/>
    <property type="match status" value="3"/>
</dbReference>
<evidence type="ECO:0000256" key="4">
    <source>
        <dbReference type="ARBA" id="ARBA00022553"/>
    </source>
</evidence>
<dbReference type="Proteomes" id="UP000569732">
    <property type="component" value="Unassembled WGS sequence"/>
</dbReference>
<dbReference type="GO" id="GO:0031177">
    <property type="term" value="F:phosphopantetheine binding"/>
    <property type="evidence" value="ECO:0007669"/>
    <property type="project" value="InterPro"/>
</dbReference>
<evidence type="ECO:0000256" key="3">
    <source>
        <dbReference type="ARBA" id="ARBA00022450"/>
    </source>
</evidence>
<comment type="caution">
    <text evidence="7">The sequence shown here is derived from an EMBL/GenBank/DDBJ whole genome shotgun (WGS) entry which is preliminary data.</text>
</comment>
<dbReference type="InterPro" id="IPR006162">
    <property type="entry name" value="Ppantetheine_attach_site"/>
</dbReference>
<keyword evidence="8" id="KW-1185">Reference proteome</keyword>
<dbReference type="GO" id="GO:0043041">
    <property type="term" value="P:amino acid activation for nonribosomal peptide biosynthetic process"/>
    <property type="evidence" value="ECO:0007669"/>
    <property type="project" value="TreeGrafter"/>
</dbReference>
<dbReference type="InterPro" id="IPR000873">
    <property type="entry name" value="AMP-dep_synth/lig_dom"/>
</dbReference>
<keyword evidence="5" id="KW-0677">Repeat</keyword>
<dbReference type="FunFam" id="3.30.300.30:FF:000010">
    <property type="entry name" value="Enterobactin synthetase component F"/>
    <property type="match status" value="2"/>
</dbReference>
<dbReference type="NCBIfam" id="TIGR01733">
    <property type="entry name" value="AA-adenyl-dom"/>
    <property type="match status" value="2"/>
</dbReference>
<dbReference type="InterPro" id="IPR045851">
    <property type="entry name" value="AMP-bd_C_sf"/>
</dbReference>
<dbReference type="PROSITE" id="PS00012">
    <property type="entry name" value="PHOSPHOPANTETHEINE"/>
    <property type="match status" value="2"/>
</dbReference>
<dbReference type="NCBIfam" id="NF003417">
    <property type="entry name" value="PRK04813.1"/>
    <property type="match status" value="2"/>
</dbReference>
<dbReference type="InterPro" id="IPR020845">
    <property type="entry name" value="AMP-binding_CS"/>
</dbReference>
<dbReference type="InterPro" id="IPR010071">
    <property type="entry name" value="AA_adenyl_dom"/>
</dbReference>
<dbReference type="PANTHER" id="PTHR45527:SF1">
    <property type="entry name" value="FATTY ACID SYNTHASE"/>
    <property type="match status" value="1"/>
</dbReference>
<evidence type="ECO:0000256" key="1">
    <source>
        <dbReference type="ARBA" id="ARBA00001957"/>
    </source>
</evidence>
<dbReference type="InterPro" id="IPR025110">
    <property type="entry name" value="AMP-bd_C"/>
</dbReference>
<dbReference type="SUPFAM" id="SSF47336">
    <property type="entry name" value="ACP-like"/>
    <property type="match status" value="3"/>
</dbReference>
<feature type="domain" description="Carrier" evidence="6">
    <location>
        <begin position="3108"/>
        <end position="3183"/>
    </location>
</feature>
<sequence>MYSGKQTKKSAIAKSKLDQLSPEKQALVKKLLAKKKQQQIKSEIITPRNQTDEPLPLSFAQQRLWFVDQLEDSNSHYNMPLALQLEGALSYDWLVAALTTVICRHESLRTVFKSQQGQAYQHIQPAPAQFSLPMVDLSEMTEAQQVDAIAHYRQQEAEQPFDLKQDLMLRGKLLQLAENKAILLLTMHHIASDGWSFGVLTEEVSQLYQAYYSGRNSPLSPLPIQYADYALWQRKYLSDRLPQLLNYWKAQLRRLPALHALPLDYSRPAEQRYQGQVIQSHISQATCEGLKGYCQHNEATLFMGLHTVFAMLLNRYSGEADIVVGTPVANRDNSALAPLIGFFVNTVVLRADLSSDPSFTALLAQCRKTALDAYAHQQVPFEQLVEELQPARDISHHPLFQVMLVLQNHEEGTLDLPGLNITSLPEEWNIAKFDLTLTVEENASGLTLDWEYNTDLFTAATIMQLAQHFTQLLNAVLTAPAVPTSQLTLLTEAEYLQLTNTWAMPHHPVAQTDCIASCFEAQCASTPTAIAVYHQARSLSYEMLNQQANQLAHYLIEQGVVPDTVVGFCLERSIDMVITMLAILKAGGAYLPLDPHYPEARLQYMLTDCAVTYLITQQPLQDQLPLSGQSVLCLDAPAVMAQLSNYPVTNPKQQSLTSSHLAYINYTSGSTGQPKGVQVPHMGVMRLVCNNPVVPLSQATVMLQAASVVFDATTLEVWGPLLNGGQLVLYPFDTMDIPQLKEVIHQYQVNILWLTAGLFDQFAALSTTPLPSLRYLLTGGDVVSPASVVRFYQQYPAANLINGYGPTENTTFTCCYPIPADWSSDRPVPIGFPINQTEVYVLDKHQQPVPSGVVGELYTGGAGLARGYLNQPALTTERFIPHPFRNNSADRLYRTGDLVRWLPDGALAFVGRVDQQVKLRGFRIELGEITAQLLTHPVVKEGVTVLREDQPGIQQLVAYVVAEGNQVSCSEESLLQVLKQKLPDYMVPAAVVEVAALPLTRNGKVDRKALPAPSYSSKANKFVAPRTSTEVTLASLWQQVLQREEPVGVDDNFFQLGGHSLLAIRLSALLAETLGTTLTIKQLFTHPTLSALAQLIDQMPQSTSPLTIPVAPRTEQLPLSFAQQRLWFIDQMEGSSAHYNMPEALHLSGELNRAALAQALTTILARHESLRTQLHTENGQAYQSIQPAPNTINLPVTDLSHLGIATTEQTNRLEVLIQAEAEQPFDLSQDLMLRAQLIQLAPEVHLLLITLHHVAADGWSMSLLINELNQLYTAYHQGLPNPLPALAIQYADYAQWQRNYLQGEELMRQLGYWQTQLEGLPEVHSLPLDKPRPAVQTFQGAVYQQTIAADISLPFKALCLQQDATLFMGLHAAFAIILSRYSGETDIVVGTPVANREQPEVAPLIGFFVNTLVLRADLTDNPIFTDLLTQCRERALGAYAHQQLPFEQLVETLQPTRKLNHHPLFQVVIALQNNEEPPIELPNLTVSSVNVPATVAKFDLTLNIEESSQGFKLAWEYNTDLFIDSTIKRLARSYETLLQSIVSSPNARLSQLKLLTPQQEHQLLHQWNKPPIALLTDSSIHQLFENQVTKTPNNIAVVFNNQQLTYTELNKRANQLAYYLLEQGIKPGELVGLCLHRSIELIVATLGILKAGAAYIPLDPFSPEARLAFMLNDSQPRLLLTESSLTSVLPNVDDNIICLNNIAEQLSQQHENNPFVHVQPNDLAYVIYTSGSTGQPKGAMLEHGGLLNLMAAQQVVFKLTENSRVLQFASFSFDAATWEWTMALTSGAGLYLFPQAVIQSAECLSAAVRHHHITHALLPPALLAALDKKDWLSVTTLIVGGDRCSQTLADEWSIDRYFYNAYGPTETTICSTIDSYHPATRQLTIGESLPGIKAYIVDHDLNPTPIGVTGELYIGGQGVGRGYLNRPALTDDKFIPDPVDPSAEKRAYRTGDLVRRLADGRIEFVDRVDYQVKIRGFRIELGEIESRLATHPEVNEALVVVKEDAQLTKRLVAYFTTHQVPLDKAALLISLHNHLAAQLPEYMLPAAYSRLEQFPMNVNGKVDRKALPEPSYQQPSENYTPPKTELETTLVKVWQTVLNIKQIGIYDNFFTIGGDSILAIQVASMALKAGIKLTTRQIFEHQCIANLANQVGFTKNMVEKAQQQAVMGTQPLLPIQHYFLAGDQTDLHHFNQAVMVRLSDNTNKQQLLAILSALYARHDVFRLSFKQSGASWEASYHDISSEDIAQSIIENDLTHFTQENYVAELQQQANHIQRIFDITQTPLCRWVWFKTPKGTPDQLLWIMHHLIVDGVSWRILLADFQTALTMTHANQTINLGAKTTSYQAWGQQLVNYSLSDALAAEQAYWQAACSTAVTSLPVKAVKDNRYLTTRVVVEALDESTTIDLLKKSHFAYNTQINDLLLTALLLSITGWTAGQSIRLDLEGHGRESLFNDVDLTETVGWFTSIYPVCLTKSLSNHLGDQIKAVKEQLRAVPNRGIGYGIIRYLSLQHLSATPTNTDIVFNYLGQFDQAASEQANHQWTFDGVGDCISLNRQRAYLLGVTCEVIDNRLAVSFDYNQDQFELTAIEQLATQYIKYLQQIINHCQQATRSYTPSDFPLATISQQSLDKLVKHYGEFEDLYDCTKMQQGLLFESEKLPGLGVYMPQLCIQLSNLTPAFFKQSWEYVVARQAIFRTAFVHLNTTTPLQLIQKNVDLSWRELDWCHLSGREQQAALKDLLKQERITDLSFEQAPLMRFVLIKEADNQYRFIWTKHHALIDGWCLHLIFNQLFNVYQHFSNGKALALNSPQVTPYRNYIAWLQQQSREQAKGYWTQYFSGFNQPTLLVANNKDLPVQFKEHVFTLSKTLTLALNRFASDCQVTLNTLIQGVIGIILGQYLNKTDVVIGSTRSGRPAAIPHVEQIIGLFINSLPLRIQLPTQGTNTQTWLQALHTSQLNHDEYCYAPLSDIASWSEVKTSSDLFDTLLVFENYPSSNNASHSETQQQQLAMGPTSGTDDFHYPLSVVVFPEEALEFRLKYAAPQLSLEVMKTIAESIKQLLSVIVDKKTTRVNDLLVVNQESINQLKTLLLKPDYQSTVGSDQLAQSNMESCLTHIEQMLANLWCELLSLNEANTIGPKSNFFDLGGSSLFILPLLSLIKHTFEVQLNISEIYQYACLDEMSHLIEQTCLNANQLAVKKQEVELI</sequence>